<reference evidence="3 4" key="1">
    <citation type="submission" date="2020-08" db="EMBL/GenBank/DDBJ databases">
        <title>Description of novel Flavobacterium F-408 isolate.</title>
        <authorList>
            <person name="Saticioglu I.B."/>
            <person name="Duman M."/>
            <person name="Altun S."/>
        </authorList>
    </citation>
    <scope>NUCLEOTIDE SEQUENCE [LARGE SCALE GENOMIC DNA]</scope>
    <source>
        <strain evidence="3 4">F-408</strain>
    </source>
</reference>
<sequence length="216" mass="23639">MKKLKTILAIVLLTSISQVTFAQTSTGTSSQKFGIKGGVNFSNLYTEDVEDNNVLTGFNIGVFAKLPITPTFAIQPELSYTTKGAELVYNNAFISGTSTFKLNYLEAPILLVVNLNENFNIHGGPYFAYLIDGKATNDAEGTIFDGEDTLDNDDFNKFDTGISVGIGYDSNKIGFGVRYNYGLQKVGKERNFNGTDYTFPDGKNSAINLYLSYSIL</sequence>
<proteinExistence type="predicted"/>
<feature type="domain" description="Outer membrane protein beta-barrel" evidence="2">
    <location>
        <begin position="21"/>
        <end position="185"/>
    </location>
</feature>
<keyword evidence="1" id="KW-0732">Signal</keyword>
<comment type="caution">
    <text evidence="3">The sequence shown here is derived from an EMBL/GenBank/DDBJ whole genome shotgun (WGS) entry which is preliminary data.</text>
</comment>
<keyword evidence="4" id="KW-1185">Reference proteome</keyword>
<dbReference type="Proteomes" id="UP000605990">
    <property type="component" value="Unassembled WGS sequence"/>
</dbReference>
<name>A0ABR7IVZ1_9FLAO</name>
<evidence type="ECO:0000259" key="2">
    <source>
        <dbReference type="Pfam" id="PF13568"/>
    </source>
</evidence>
<evidence type="ECO:0000256" key="1">
    <source>
        <dbReference type="SAM" id="SignalP"/>
    </source>
</evidence>
<dbReference type="InterPro" id="IPR025665">
    <property type="entry name" value="Beta-barrel_OMP_2"/>
</dbReference>
<dbReference type="Pfam" id="PF13568">
    <property type="entry name" value="OMP_b-brl_2"/>
    <property type="match status" value="1"/>
</dbReference>
<evidence type="ECO:0000313" key="4">
    <source>
        <dbReference type="Proteomes" id="UP000605990"/>
    </source>
</evidence>
<dbReference type="RefSeq" id="WP_166125055.1">
    <property type="nucleotide sequence ID" value="NZ_JAANOQ010000001.1"/>
</dbReference>
<protein>
    <submittedName>
        <fullName evidence="3">PorT family protein</fullName>
    </submittedName>
</protein>
<dbReference type="EMBL" id="JACRUN010000001">
    <property type="protein sequence ID" value="MBC5833824.1"/>
    <property type="molecule type" value="Genomic_DNA"/>
</dbReference>
<accession>A0ABR7IVZ1</accession>
<organism evidence="3 4">
    <name type="scientific">Flavobacterium bernardetii</name>
    <dbReference type="NCBI Taxonomy" id="2813823"/>
    <lineage>
        <taxon>Bacteria</taxon>
        <taxon>Pseudomonadati</taxon>
        <taxon>Bacteroidota</taxon>
        <taxon>Flavobacteriia</taxon>
        <taxon>Flavobacteriales</taxon>
        <taxon>Flavobacteriaceae</taxon>
        <taxon>Flavobacterium</taxon>
    </lineage>
</organism>
<evidence type="ECO:0000313" key="3">
    <source>
        <dbReference type="EMBL" id="MBC5833824.1"/>
    </source>
</evidence>
<feature type="signal peptide" evidence="1">
    <location>
        <begin position="1"/>
        <end position="22"/>
    </location>
</feature>
<feature type="chain" id="PRO_5045440453" evidence="1">
    <location>
        <begin position="23"/>
        <end position="216"/>
    </location>
</feature>
<gene>
    <name evidence="3" type="ORF">H8R27_02890</name>
</gene>